<keyword evidence="3" id="KW-0328">Glycosyltransferase</keyword>
<dbReference type="Proteomes" id="UP000541444">
    <property type="component" value="Unassembled WGS sequence"/>
</dbReference>
<dbReference type="Pfam" id="PF00201">
    <property type="entry name" value="UDPGT"/>
    <property type="match status" value="1"/>
</dbReference>
<proteinExistence type="inferred from homology"/>
<keyword evidence="5" id="KW-1185">Reference proteome</keyword>
<dbReference type="GO" id="GO:0008194">
    <property type="term" value="F:UDP-glycosyltransferase activity"/>
    <property type="evidence" value="ECO:0007669"/>
    <property type="project" value="InterPro"/>
</dbReference>
<keyword evidence="2 3" id="KW-0808">Transferase</keyword>
<evidence type="ECO:0000256" key="2">
    <source>
        <dbReference type="ARBA" id="ARBA00022679"/>
    </source>
</evidence>
<organism evidence="4 5">
    <name type="scientific">Kingdonia uniflora</name>
    <dbReference type="NCBI Taxonomy" id="39325"/>
    <lineage>
        <taxon>Eukaryota</taxon>
        <taxon>Viridiplantae</taxon>
        <taxon>Streptophyta</taxon>
        <taxon>Embryophyta</taxon>
        <taxon>Tracheophyta</taxon>
        <taxon>Spermatophyta</taxon>
        <taxon>Magnoliopsida</taxon>
        <taxon>Ranunculales</taxon>
        <taxon>Circaeasteraceae</taxon>
        <taxon>Kingdonia</taxon>
    </lineage>
</organism>
<evidence type="ECO:0000256" key="3">
    <source>
        <dbReference type="RuleBase" id="RU003718"/>
    </source>
</evidence>
<comment type="similarity">
    <text evidence="1 3">Belongs to the UDP-glycosyltransferase family.</text>
</comment>
<accession>A0A7J7LC45</accession>
<evidence type="ECO:0000256" key="1">
    <source>
        <dbReference type="ARBA" id="ARBA00009995"/>
    </source>
</evidence>
<dbReference type="EMBL" id="JACGCM010002394">
    <property type="protein sequence ID" value="KAF6140193.1"/>
    <property type="molecule type" value="Genomic_DNA"/>
</dbReference>
<sequence>MVMPWCCQIEVLKRAKIRGFLTHCGWNSILESIWCEVPIFCFPLLTDQFTNRRLVVDDWKVVINGVNPVNRDEVLVNINRLMTGTLGGELRNNIKRERKTLENEISTDGPSVRNLDTFIDDVTETVCNNHD</sequence>
<dbReference type="SUPFAM" id="SSF53756">
    <property type="entry name" value="UDP-Glycosyltransferase/glycogen phosphorylase"/>
    <property type="match status" value="1"/>
</dbReference>
<dbReference type="AlphaFoldDB" id="A0A7J7LC45"/>
<dbReference type="PROSITE" id="PS00375">
    <property type="entry name" value="UDPGT"/>
    <property type="match status" value="1"/>
</dbReference>
<comment type="caution">
    <text evidence="4">The sequence shown here is derived from an EMBL/GenBank/DDBJ whole genome shotgun (WGS) entry which is preliminary data.</text>
</comment>
<dbReference type="InterPro" id="IPR002213">
    <property type="entry name" value="UDP_glucos_trans"/>
</dbReference>
<dbReference type="PANTHER" id="PTHR48045">
    <property type="entry name" value="UDP-GLYCOSYLTRANSFERASE 72B1"/>
    <property type="match status" value="1"/>
</dbReference>
<evidence type="ECO:0000313" key="4">
    <source>
        <dbReference type="EMBL" id="KAF6140193.1"/>
    </source>
</evidence>
<reference evidence="4 5" key="1">
    <citation type="journal article" date="2020" name="IScience">
        <title>Genome Sequencing of the Endangered Kingdonia uniflora (Circaeasteraceae, Ranunculales) Reveals Potential Mechanisms of Evolutionary Specialization.</title>
        <authorList>
            <person name="Sun Y."/>
            <person name="Deng T."/>
            <person name="Zhang A."/>
            <person name="Moore M.J."/>
            <person name="Landis J.B."/>
            <person name="Lin N."/>
            <person name="Zhang H."/>
            <person name="Zhang X."/>
            <person name="Huang J."/>
            <person name="Zhang X."/>
            <person name="Sun H."/>
            <person name="Wang H."/>
        </authorList>
    </citation>
    <scope>NUCLEOTIDE SEQUENCE [LARGE SCALE GENOMIC DNA]</scope>
    <source>
        <strain evidence="4">TB1705</strain>
        <tissue evidence="4">Leaf</tissue>
    </source>
</reference>
<protein>
    <submittedName>
        <fullName evidence="4">Uncharacterized protein</fullName>
    </submittedName>
</protein>
<evidence type="ECO:0000313" key="5">
    <source>
        <dbReference type="Proteomes" id="UP000541444"/>
    </source>
</evidence>
<dbReference type="InterPro" id="IPR035595">
    <property type="entry name" value="UDP_glycos_trans_CS"/>
</dbReference>
<name>A0A7J7LC45_9MAGN</name>
<dbReference type="PANTHER" id="PTHR48045:SF39">
    <property type="entry name" value="UDP-GLYCOSYLTRANSFERASE 86A1-LIKE"/>
    <property type="match status" value="1"/>
</dbReference>
<dbReference type="OrthoDB" id="5835829at2759"/>
<gene>
    <name evidence="4" type="ORF">GIB67_000241</name>
</gene>
<dbReference type="Gene3D" id="3.40.50.2000">
    <property type="entry name" value="Glycogen Phosphorylase B"/>
    <property type="match status" value="2"/>
</dbReference>